<protein>
    <recommendedName>
        <fullName evidence="4">Transcriptional regulator</fullName>
    </recommendedName>
</protein>
<organism evidence="2 3">
    <name type="scientific">Rhizobium anhuiense</name>
    <dbReference type="NCBI Taxonomy" id="1184720"/>
    <lineage>
        <taxon>Bacteria</taxon>
        <taxon>Pseudomonadati</taxon>
        <taxon>Pseudomonadota</taxon>
        <taxon>Alphaproteobacteria</taxon>
        <taxon>Hyphomicrobiales</taxon>
        <taxon>Rhizobiaceae</taxon>
        <taxon>Rhizobium/Agrobacterium group</taxon>
        <taxon>Rhizobium</taxon>
    </lineage>
</organism>
<sequence length="70" mass="7496">MTCPFCAISLKANVALAAKVATAVSACLPCVTRSRKSMSRKSVQRFCENDMLELKGLDQSATNESDRGAL</sequence>
<dbReference type="EMBL" id="NWSL01000001">
    <property type="protein sequence ID" value="PDS53708.1"/>
    <property type="molecule type" value="Genomic_DNA"/>
</dbReference>
<name>A0ABX4JEK7_9HYPH</name>
<evidence type="ECO:0008006" key="4">
    <source>
        <dbReference type="Google" id="ProtNLM"/>
    </source>
</evidence>
<gene>
    <name evidence="2" type="ORF">CO662_02415</name>
</gene>
<evidence type="ECO:0000256" key="1">
    <source>
        <dbReference type="SAM" id="SignalP"/>
    </source>
</evidence>
<keyword evidence="1" id="KW-0732">Signal</keyword>
<proteinExistence type="predicted"/>
<keyword evidence="3" id="KW-1185">Reference proteome</keyword>
<feature type="chain" id="PRO_5046876729" description="Transcriptional regulator" evidence="1">
    <location>
        <begin position="18"/>
        <end position="70"/>
    </location>
</feature>
<dbReference type="Proteomes" id="UP000219972">
    <property type="component" value="Unassembled WGS sequence"/>
</dbReference>
<evidence type="ECO:0000313" key="2">
    <source>
        <dbReference type="EMBL" id="PDS53708.1"/>
    </source>
</evidence>
<feature type="signal peptide" evidence="1">
    <location>
        <begin position="1"/>
        <end position="17"/>
    </location>
</feature>
<reference evidence="2 3" key="1">
    <citation type="submission" date="2017-09" db="EMBL/GenBank/DDBJ databases">
        <title>Comparative genomics of rhizobia isolated from Phaseolus vulgaris in China.</title>
        <authorList>
            <person name="Tong W."/>
        </authorList>
    </citation>
    <scope>NUCLEOTIDE SEQUENCE [LARGE SCALE GENOMIC DNA]</scope>
    <source>
        <strain evidence="2 3">Y27</strain>
    </source>
</reference>
<comment type="caution">
    <text evidence="2">The sequence shown here is derived from an EMBL/GenBank/DDBJ whole genome shotgun (WGS) entry which is preliminary data.</text>
</comment>
<evidence type="ECO:0000313" key="3">
    <source>
        <dbReference type="Proteomes" id="UP000219972"/>
    </source>
</evidence>
<accession>A0ABX4JEK7</accession>